<dbReference type="InterPro" id="IPR045389">
    <property type="entry name" value="DUF6522"/>
</dbReference>
<geneLocation type="plasmid" evidence="1">
    <name>pGW6_2</name>
</geneLocation>
<evidence type="ECO:0000313" key="3">
    <source>
        <dbReference type="Proteomes" id="UP000273982"/>
    </source>
</evidence>
<dbReference type="RefSeq" id="WP_109026906.1">
    <property type="nucleotide sequence ID" value="NZ_CP034088.1"/>
</dbReference>
<keyword evidence="4" id="KW-1185">Reference proteome</keyword>
<dbReference type="KEGG" id="mros:EHO51_20080"/>
<reference evidence="2 4" key="2">
    <citation type="journal article" date="2021" name="AMB Express">
        <title>Isolation and characterisation of Methylocystis spp. for poly-3-hydroxybutyrate production using waste methane feedstocks.</title>
        <authorList>
            <person name="Rumah B.L."/>
            <person name="Stead C.E."/>
            <person name="Claxton Stevens B.H."/>
            <person name="Minton N.P."/>
            <person name="Grosse-Honebrink A."/>
            <person name="Zhang Y."/>
        </authorList>
    </citation>
    <scope>NUCLEOTIDE SEQUENCE [LARGE SCALE GENOMIC DNA]</scope>
    <source>
        <strain evidence="2 4">BRCS1</strain>
        <plasmid evidence="2 4">unnamed2</plasmid>
    </source>
</reference>
<proteinExistence type="predicted"/>
<sequence>MANPRCADIVRDGEDFVVDATFVAPKFGLSVEAFRTELQRGTIVATCERGEGEDYGKTRLTFRRGILLWRFVLDGDGAVHEDPLLAKRASSSRPQSRP</sequence>
<keyword evidence="1" id="KW-0614">Plasmid</keyword>
<evidence type="ECO:0000313" key="4">
    <source>
        <dbReference type="Proteomes" id="UP000424673"/>
    </source>
</evidence>
<geneLocation type="plasmid" evidence="3">
    <name>pgw6_2</name>
</geneLocation>
<dbReference type="EMBL" id="CP044330">
    <property type="protein sequence ID" value="QGM95882.1"/>
    <property type="molecule type" value="Genomic_DNA"/>
</dbReference>
<organism evidence="1 3">
    <name type="scientific">Methylocystis rosea</name>
    <dbReference type="NCBI Taxonomy" id="173366"/>
    <lineage>
        <taxon>Bacteria</taxon>
        <taxon>Pseudomonadati</taxon>
        <taxon>Pseudomonadota</taxon>
        <taxon>Alphaproteobacteria</taxon>
        <taxon>Hyphomicrobiales</taxon>
        <taxon>Methylocystaceae</taxon>
        <taxon>Methylocystis</taxon>
    </lineage>
</organism>
<protein>
    <submittedName>
        <fullName evidence="1">Uncharacterized protein</fullName>
    </submittedName>
</protein>
<dbReference type="EMBL" id="CP034088">
    <property type="protein sequence ID" value="AZG79093.1"/>
    <property type="molecule type" value="Genomic_DNA"/>
</dbReference>
<evidence type="ECO:0000313" key="1">
    <source>
        <dbReference type="EMBL" id="AZG79093.1"/>
    </source>
</evidence>
<accession>A0A3G8MB24</accession>
<gene>
    <name evidence="1" type="ORF">EHO51_20080</name>
    <name evidence="2" type="ORF">F7D13_17445</name>
</gene>
<evidence type="ECO:0000313" key="2">
    <source>
        <dbReference type="EMBL" id="QGM95882.1"/>
    </source>
</evidence>
<reference evidence="1 3" key="1">
    <citation type="submission" date="2018-11" db="EMBL/GenBank/DDBJ databases">
        <title>Genome squencing of methanotrophic bacteria isolated from alkaline groundwater in Korea.</title>
        <authorList>
            <person name="Nguyen L.N."/>
        </authorList>
    </citation>
    <scope>NUCLEOTIDE SEQUENCE [LARGE SCALE GENOMIC DNA]</scope>
    <source>
        <strain evidence="1 3">GW6</strain>
        <plasmid evidence="3">pgw6_2</plasmid>
        <plasmid evidence="1">pGW6_2</plasmid>
    </source>
</reference>
<dbReference type="Proteomes" id="UP000424673">
    <property type="component" value="Plasmid unnamed2"/>
</dbReference>
<geneLocation type="plasmid" evidence="2 4">
    <name>unnamed2</name>
</geneLocation>
<dbReference type="Proteomes" id="UP000273982">
    <property type="component" value="Plasmid pGW6_2"/>
</dbReference>
<dbReference type="AlphaFoldDB" id="A0A3G8MB24"/>
<dbReference type="Pfam" id="PF20132">
    <property type="entry name" value="DUF6522"/>
    <property type="match status" value="1"/>
</dbReference>
<name>A0A3G8MB24_9HYPH</name>